<organism evidence="1 2">
    <name type="scientific">Pseudomonas jessenii</name>
    <dbReference type="NCBI Taxonomy" id="77298"/>
    <lineage>
        <taxon>Bacteria</taxon>
        <taxon>Pseudomonadati</taxon>
        <taxon>Pseudomonadota</taxon>
        <taxon>Gammaproteobacteria</taxon>
        <taxon>Pseudomonadales</taxon>
        <taxon>Pseudomonadaceae</taxon>
        <taxon>Pseudomonas</taxon>
    </lineage>
</organism>
<dbReference type="AlphaFoldDB" id="A0A5C4KQE6"/>
<reference evidence="1" key="1">
    <citation type="submission" date="2019-06" db="EMBL/GenBank/DDBJ databases">
        <title>Pseudomonas-derived Butenolides : (Bio)synthesis of Styrolides.</title>
        <authorList>
            <person name="Klapper M."/>
            <person name="Chowdhury S."/>
            <person name="Stallforth P."/>
        </authorList>
    </citation>
    <scope>NUCLEOTIDE SEQUENCE [LARGE SCALE GENOMIC DNA]</scope>
    <source>
        <strain evidence="1">EC-S101</strain>
    </source>
</reference>
<dbReference type="EMBL" id="VDDB01000020">
    <property type="protein sequence ID" value="TNB91277.1"/>
    <property type="molecule type" value="Genomic_DNA"/>
</dbReference>
<evidence type="ECO:0000313" key="2">
    <source>
        <dbReference type="Proteomes" id="UP000306272"/>
    </source>
</evidence>
<proteinExistence type="predicted"/>
<comment type="caution">
    <text evidence="1">The sequence shown here is derived from an EMBL/GenBank/DDBJ whole genome shotgun (WGS) entry which is preliminary data.</text>
</comment>
<accession>A0A5C4KQE6</accession>
<evidence type="ECO:0000313" key="1">
    <source>
        <dbReference type="EMBL" id="TNB91277.1"/>
    </source>
</evidence>
<gene>
    <name evidence="1" type="ORF">FHG55_25985</name>
</gene>
<protein>
    <submittedName>
        <fullName evidence="1">Uncharacterized protein</fullName>
    </submittedName>
</protein>
<sequence length="70" mass="7563">MKGIIAGMPWPQSPEQRITQCGSGLARESGISVIASLTDTPLSRASPLPHLICVYEKSRSTSRLTVVLIR</sequence>
<keyword evidence="2" id="KW-1185">Reference proteome</keyword>
<name>A0A5C4KQE6_PSEJE</name>
<dbReference type="Proteomes" id="UP000306272">
    <property type="component" value="Unassembled WGS sequence"/>
</dbReference>